<accession>A0ABS7PRQ7</accession>
<keyword evidence="2" id="KW-1185">Reference proteome</keyword>
<evidence type="ECO:0000313" key="2">
    <source>
        <dbReference type="Proteomes" id="UP000706039"/>
    </source>
</evidence>
<sequence length="110" mass="11931">MPLPNGLYKIAFETPHGTDYGVLDLREGRLRGGDSGMAYVGSYKQQGDMFSADLLTTQHRHVPGVVTALGYNDLRVQLEGVVKDGVCLAQGSSRDAKGVRFMARLTMIAD</sequence>
<dbReference type="RefSeq" id="WP_222990972.1">
    <property type="nucleotide sequence ID" value="NZ_JAINVV010000008.1"/>
</dbReference>
<dbReference type="Gene3D" id="2.40.128.380">
    <property type="entry name" value="T3SS negative regulator GrlR"/>
    <property type="match status" value="1"/>
</dbReference>
<gene>
    <name evidence="1" type="ORF">K7G82_16265</name>
</gene>
<name>A0ABS7PRQ7_9SPHN</name>
<reference evidence="1 2" key="1">
    <citation type="submission" date="2021-08" db="EMBL/GenBank/DDBJ databases">
        <authorList>
            <person name="Tuo L."/>
        </authorList>
    </citation>
    <scope>NUCLEOTIDE SEQUENCE [LARGE SCALE GENOMIC DNA]</scope>
    <source>
        <strain evidence="1 2">JCM 31229</strain>
    </source>
</reference>
<evidence type="ECO:0008006" key="3">
    <source>
        <dbReference type="Google" id="ProtNLM"/>
    </source>
</evidence>
<dbReference type="EMBL" id="JAINVV010000008">
    <property type="protein sequence ID" value="MBY8823861.1"/>
    <property type="molecule type" value="Genomic_DNA"/>
</dbReference>
<proteinExistence type="predicted"/>
<dbReference type="Proteomes" id="UP000706039">
    <property type="component" value="Unassembled WGS sequence"/>
</dbReference>
<evidence type="ECO:0000313" key="1">
    <source>
        <dbReference type="EMBL" id="MBY8823861.1"/>
    </source>
</evidence>
<protein>
    <recommendedName>
        <fullName evidence="3">Type III secretion system (T3SS) negative regulator GrlR</fullName>
    </recommendedName>
</protein>
<comment type="caution">
    <text evidence="1">The sequence shown here is derived from an EMBL/GenBank/DDBJ whole genome shotgun (WGS) entry which is preliminary data.</text>
</comment>
<dbReference type="InterPro" id="IPR043019">
    <property type="entry name" value="GrlR_sf"/>
</dbReference>
<organism evidence="1 2">
    <name type="scientific">Sphingomonas colocasiae</name>
    <dbReference type="NCBI Taxonomy" id="1848973"/>
    <lineage>
        <taxon>Bacteria</taxon>
        <taxon>Pseudomonadati</taxon>
        <taxon>Pseudomonadota</taxon>
        <taxon>Alphaproteobacteria</taxon>
        <taxon>Sphingomonadales</taxon>
        <taxon>Sphingomonadaceae</taxon>
        <taxon>Sphingomonas</taxon>
    </lineage>
</organism>